<evidence type="ECO:0000256" key="1">
    <source>
        <dbReference type="ARBA" id="ARBA00000448"/>
    </source>
</evidence>
<dbReference type="SUPFAM" id="SSF52279">
    <property type="entry name" value="Beta-D-glucan exohydrolase, C-terminal domain"/>
    <property type="match status" value="1"/>
</dbReference>
<sequence length="469" mass="52036">MTFRTAGTTGYGAGGLRFGLERTIESTTEIEKAVQLAGQGFDRPHMDLPPGTDDLVRKVLASNPKTAIVMQSGTPVPMPWIHEAPAVLHAWYNGNEGGNAVADVIFNDVNPSGKLPLSFPVRNEDNPAFLNYVSQRNRVVYGEDVFVGYRFYEATKRDVVFPFGHGLSYTTFELSLLSVEIDSDGDGNKDLATVSVQVTNTGSLDGSEVVQVYARQKNPSLIRPIKELKGFDKVFVRAGETKTAVIKMPKRIFRRRWLMSCDSLSLSVRMPQLPARQGRSILLKQGQSLQIINTHGKQVIDFWAFNPKDGNDYLSTSHTRAMLLSISLRKGDKLYSSRRKPILTLVDDTTPGIHDLLFPACDAERYRQLGAVGYHGSCHDNMHNALEELPEIKPRADWVPDPLNLFMNVAVDHHGGIDIRAPTSDKGQYVILRAEIDLTVVMSACPQDMVNVNGDGPTDCEYRVLEESM</sequence>
<dbReference type="InterPro" id="IPR002772">
    <property type="entry name" value="Glyco_hydro_3_C"/>
</dbReference>
<comment type="similarity">
    <text evidence="2">Belongs to the glycosyl hydrolase 3 family.</text>
</comment>
<dbReference type="SMART" id="SM01217">
    <property type="entry name" value="Fn3_like"/>
    <property type="match status" value="1"/>
</dbReference>
<dbReference type="InterPro" id="IPR036962">
    <property type="entry name" value="Glyco_hydro_3_N_sf"/>
</dbReference>
<dbReference type="Pfam" id="PF09347">
    <property type="entry name" value="DUF1989"/>
    <property type="match status" value="1"/>
</dbReference>
<dbReference type="InterPro" id="IPR026891">
    <property type="entry name" value="Fn3-like"/>
</dbReference>
<feature type="domain" description="Fibronectin type III-like" evidence="7">
    <location>
        <begin position="208"/>
        <end position="272"/>
    </location>
</feature>
<dbReference type="Pfam" id="PF14310">
    <property type="entry name" value="Fn3-like"/>
    <property type="match status" value="1"/>
</dbReference>
<dbReference type="Gene3D" id="2.60.40.10">
    <property type="entry name" value="Immunoglobulins"/>
    <property type="match status" value="1"/>
</dbReference>
<dbReference type="AlphaFoldDB" id="A0A8H5N0X8"/>
<evidence type="ECO:0000313" key="9">
    <source>
        <dbReference type="Proteomes" id="UP000522262"/>
    </source>
</evidence>
<keyword evidence="9" id="KW-1185">Reference proteome</keyword>
<organism evidence="8 9">
    <name type="scientific">Fusarium mexicanum</name>
    <dbReference type="NCBI Taxonomy" id="751941"/>
    <lineage>
        <taxon>Eukaryota</taxon>
        <taxon>Fungi</taxon>
        <taxon>Dikarya</taxon>
        <taxon>Ascomycota</taxon>
        <taxon>Pezizomycotina</taxon>
        <taxon>Sordariomycetes</taxon>
        <taxon>Hypocreomycetidae</taxon>
        <taxon>Hypocreales</taxon>
        <taxon>Nectriaceae</taxon>
        <taxon>Fusarium</taxon>
        <taxon>Fusarium fujikuroi species complex</taxon>
    </lineage>
</organism>
<dbReference type="EC" id="3.2.1.21" evidence="3"/>
<evidence type="ECO:0000256" key="3">
    <source>
        <dbReference type="ARBA" id="ARBA00012744"/>
    </source>
</evidence>
<protein>
    <recommendedName>
        <fullName evidence="3">beta-glucosidase</fullName>
        <ecNumber evidence="3">3.2.1.21</ecNumber>
    </recommendedName>
</protein>
<dbReference type="Gene3D" id="3.20.20.300">
    <property type="entry name" value="Glycoside hydrolase, family 3, N-terminal domain"/>
    <property type="match status" value="1"/>
</dbReference>
<dbReference type="Gene3D" id="3.40.50.1700">
    <property type="entry name" value="Glycoside hydrolase family 3 C-terminal domain"/>
    <property type="match status" value="1"/>
</dbReference>
<keyword evidence="4" id="KW-0378">Hydrolase</keyword>
<dbReference type="InterPro" id="IPR050288">
    <property type="entry name" value="Cellulose_deg_GH3"/>
</dbReference>
<dbReference type="InterPro" id="IPR013783">
    <property type="entry name" value="Ig-like_fold"/>
</dbReference>
<evidence type="ECO:0000313" key="8">
    <source>
        <dbReference type="EMBL" id="KAF5548257.1"/>
    </source>
</evidence>
<gene>
    <name evidence="8" type="ORF">FMEXI_4821</name>
</gene>
<dbReference type="GO" id="GO:0009251">
    <property type="term" value="P:glucan catabolic process"/>
    <property type="evidence" value="ECO:0007669"/>
    <property type="project" value="TreeGrafter"/>
</dbReference>
<dbReference type="EMBL" id="JAAOAM010000099">
    <property type="protein sequence ID" value="KAF5548257.1"/>
    <property type="molecule type" value="Genomic_DNA"/>
</dbReference>
<comment type="caution">
    <text evidence="8">The sequence shown here is derived from an EMBL/GenBank/DDBJ whole genome shotgun (WGS) entry which is preliminary data.</text>
</comment>
<evidence type="ECO:0000256" key="6">
    <source>
        <dbReference type="ARBA" id="ARBA00023295"/>
    </source>
</evidence>
<dbReference type="GO" id="GO:0008422">
    <property type="term" value="F:beta-glucosidase activity"/>
    <property type="evidence" value="ECO:0007669"/>
    <property type="project" value="UniProtKB-EC"/>
</dbReference>
<name>A0A8H5N0X8_9HYPO</name>
<evidence type="ECO:0000259" key="7">
    <source>
        <dbReference type="SMART" id="SM01217"/>
    </source>
</evidence>
<reference evidence="8 9" key="1">
    <citation type="submission" date="2020-05" db="EMBL/GenBank/DDBJ databases">
        <title>Identification and distribution of gene clusters putatively required for synthesis of sphingolipid metabolism inhibitors in phylogenetically diverse species of the filamentous fungus Fusarium.</title>
        <authorList>
            <person name="Kim H.-S."/>
            <person name="Busman M."/>
            <person name="Brown D.W."/>
            <person name="Divon H."/>
            <person name="Uhlig S."/>
            <person name="Proctor R.H."/>
        </authorList>
    </citation>
    <scope>NUCLEOTIDE SEQUENCE [LARGE SCALE GENOMIC DNA]</scope>
    <source>
        <strain evidence="8 9">NRRL 53147</strain>
    </source>
</reference>
<dbReference type="PANTHER" id="PTHR42715">
    <property type="entry name" value="BETA-GLUCOSIDASE"/>
    <property type="match status" value="1"/>
</dbReference>
<keyword evidence="5" id="KW-0119">Carbohydrate metabolism</keyword>
<evidence type="ECO:0000256" key="5">
    <source>
        <dbReference type="ARBA" id="ARBA00023277"/>
    </source>
</evidence>
<proteinExistence type="inferred from homology"/>
<accession>A0A8H5N0X8</accession>
<dbReference type="Proteomes" id="UP000522262">
    <property type="component" value="Unassembled WGS sequence"/>
</dbReference>
<dbReference type="InterPro" id="IPR036881">
    <property type="entry name" value="Glyco_hydro_3_C_sf"/>
</dbReference>
<dbReference type="InterPro" id="IPR018959">
    <property type="entry name" value="DUF1989"/>
</dbReference>
<evidence type="ECO:0000256" key="2">
    <source>
        <dbReference type="ARBA" id="ARBA00005336"/>
    </source>
</evidence>
<dbReference type="PANTHER" id="PTHR42715:SF27">
    <property type="entry name" value="BETA-GLUCOSIDASE-RELATED"/>
    <property type="match status" value="1"/>
</dbReference>
<comment type="catalytic activity">
    <reaction evidence="1">
        <text>Hydrolysis of terminal, non-reducing beta-D-glucosyl residues with release of beta-D-glucose.</text>
        <dbReference type="EC" id="3.2.1.21"/>
    </reaction>
</comment>
<keyword evidence="6" id="KW-0326">Glycosidase</keyword>
<dbReference type="Pfam" id="PF01915">
    <property type="entry name" value="Glyco_hydro_3_C"/>
    <property type="match status" value="1"/>
</dbReference>
<evidence type="ECO:0000256" key="4">
    <source>
        <dbReference type="ARBA" id="ARBA00022801"/>
    </source>
</evidence>